<proteinExistence type="inferred from homology"/>
<dbReference type="Pfam" id="PF19086">
    <property type="entry name" value="Terpene_syn_C_2"/>
    <property type="match status" value="1"/>
</dbReference>
<name>A0ABN0ZD04_9ACTN</name>
<protein>
    <recommendedName>
        <fullName evidence="2">Terpene synthase</fullName>
        <ecNumber evidence="2">4.2.3.-</ecNumber>
    </recommendedName>
</protein>
<dbReference type="InterPro" id="IPR008949">
    <property type="entry name" value="Isoprenoid_synthase_dom_sf"/>
</dbReference>
<dbReference type="Gene3D" id="1.10.600.10">
    <property type="entry name" value="Farnesyl Diphosphate Synthase"/>
    <property type="match status" value="1"/>
</dbReference>
<dbReference type="RefSeq" id="WP_344084024.1">
    <property type="nucleotide sequence ID" value="NZ_BAAAHB010000001.1"/>
</dbReference>
<sequence>MPQDIEFFIPFPSRISPEVNRARPRHVAWMQDHGLLPTTEAVAYQKAIDTAVVVGRFHPQAVGDELNLAMDQMAFFRYYDDHFDGTLGQDPQKTEHEARRVIEVLHEPGRADRSVPMVAAFADMWSRSAEGMPSAWRERAARDWEHFLSGFAVEAACRQGRKVLDIPVYLELRRLTIGVRPVVNLAERISRYEVPPRMFAGGNLVQMRDLAEDVVTLVNDVQSVEKEAGKGDFLFNSVLLLEHSHHLSRPEAISAVRDMVNDRMRTFLHLEEGLPRLCDGLALTAQEQEAVAGYVTDGLRTVIRGNYDWGNSTRRYRSPSAPAL</sequence>
<comment type="caution">
    <text evidence="3">The sequence shown here is derived from an EMBL/GenBank/DDBJ whole genome shotgun (WGS) entry which is preliminary data.</text>
</comment>
<dbReference type="EC" id="4.2.3.-" evidence="2"/>
<accession>A0ABN0ZD04</accession>
<keyword evidence="2" id="KW-0460">Magnesium</keyword>
<dbReference type="InterPro" id="IPR034686">
    <property type="entry name" value="Terpene_cyclase-like_2"/>
</dbReference>
<evidence type="ECO:0000313" key="4">
    <source>
        <dbReference type="Proteomes" id="UP001499895"/>
    </source>
</evidence>
<dbReference type="EMBL" id="BAAAHB010000001">
    <property type="protein sequence ID" value="GAA0443259.1"/>
    <property type="molecule type" value="Genomic_DNA"/>
</dbReference>
<dbReference type="PANTHER" id="PTHR35201">
    <property type="entry name" value="TERPENE SYNTHASE"/>
    <property type="match status" value="1"/>
</dbReference>
<keyword evidence="1 2" id="KW-0456">Lyase</keyword>
<dbReference type="SFLD" id="SFLDS00005">
    <property type="entry name" value="Isoprenoid_Synthase_Type_I"/>
    <property type="match status" value="1"/>
</dbReference>
<gene>
    <name evidence="3" type="ORF">GCM10009544_02570</name>
</gene>
<dbReference type="SFLD" id="SFLDG01020">
    <property type="entry name" value="Terpene_Cyclase_Like_2"/>
    <property type="match status" value="1"/>
</dbReference>
<evidence type="ECO:0000256" key="1">
    <source>
        <dbReference type="ARBA" id="ARBA00023239"/>
    </source>
</evidence>
<dbReference type="Proteomes" id="UP001499895">
    <property type="component" value="Unassembled WGS sequence"/>
</dbReference>
<organism evidence="3 4">
    <name type="scientific">Streptomyces stramineus</name>
    <dbReference type="NCBI Taxonomy" id="173861"/>
    <lineage>
        <taxon>Bacteria</taxon>
        <taxon>Bacillati</taxon>
        <taxon>Actinomycetota</taxon>
        <taxon>Actinomycetes</taxon>
        <taxon>Kitasatosporales</taxon>
        <taxon>Streptomycetaceae</taxon>
        <taxon>Streptomyces</taxon>
    </lineage>
</organism>
<comment type="similarity">
    <text evidence="2">Belongs to the terpene synthase family.</text>
</comment>
<reference evidence="3 4" key="1">
    <citation type="journal article" date="2019" name="Int. J. Syst. Evol. Microbiol.">
        <title>The Global Catalogue of Microorganisms (GCM) 10K type strain sequencing project: providing services to taxonomists for standard genome sequencing and annotation.</title>
        <authorList>
            <consortium name="The Broad Institute Genomics Platform"/>
            <consortium name="The Broad Institute Genome Sequencing Center for Infectious Disease"/>
            <person name="Wu L."/>
            <person name="Ma J."/>
        </authorList>
    </citation>
    <scope>NUCLEOTIDE SEQUENCE [LARGE SCALE GENOMIC DNA]</scope>
    <source>
        <strain evidence="3 4">JCM 10649</strain>
    </source>
</reference>
<evidence type="ECO:0000256" key="2">
    <source>
        <dbReference type="RuleBase" id="RU366034"/>
    </source>
</evidence>
<dbReference type="SUPFAM" id="SSF48576">
    <property type="entry name" value="Terpenoid synthases"/>
    <property type="match status" value="1"/>
</dbReference>
<dbReference type="PANTHER" id="PTHR35201:SF4">
    <property type="entry name" value="BETA-PINACENE SYNTHASE-RELATED"/>
    <property type="match status" value="1"/>
</dbReference>
<keyword evidence="2" id="KW-0479">Metal-binding</keyword>
<keyword evidence="4" id="KW-1185">Reference proteome</keyword>
<evidence type="ECO:0000313" key="3">
    <source>
        <dbReference type="EMBL" id="GAA0443259.1"/>
    </source>
</evidence>
<comment type="cofactor">
    <cofactor evidence="2">
        <name>Mg(2+)</name>
        <dbReference type="ChEBI" id="CHEBI:18420"/>
    </cofactor>
</comment>